<evidence type="ECO:0000313" key="2">
    <source>
        <dbReference type="Proteomes" id="UP000887578"/>
    </source>
</evidence>
<keyword evidence="2" id="KW-1185">Reference proteome</keyword>
<dbReference type="AlphaFoldDB" id="A0A914P2S6"/>
<dbReference type="WBParaSite" id="PDA_v2.g11558.t1">
    <property type="protein sequence ID" value="PDA_v2.g11558.t1"/>
    <property type="gene ID" value="PDA_v2.g11558"/>
</dbReference>
<name>A0A914P2S6_9BILA</name>
<organism evidence="2 3">
    <name type="scientific">Panagrolaimus davidi</name>
    <dbReference type="NCBI Taxonomy" id="227884"/>
    <lineage>
        <taxon>Eukaryota</taxon>
        <taxon>Metazoa</taxon>
        <taxon>Ecdysozoa</taxon>
        <taxon>Nematoda</taxon>
        <taxon>Chromadorea</taxon>
        <taxon>Rhabditida</taxon>
        <taxon>Tylenchina</taxon>
        <taxon>Panagrolaimomorpha</taxon>
        <taxon>Panagrolaimoidea</taxon>
        <taxon>Panagrolaimidae</taxon>
        <taxon>Panagrolaimus</taxon>
    </lineage>
</organism>
<dbReference type="InterPro" id="IPR000210">
    <property type="entry name" value="BTB/POZ_dom"/>
</dbReference>
<dbReference type="CDD" id="cd18186">
    <property type="entry name" value="BTB_POZ_ZBTB_KLHL-like"/>
    <property type="match status" value="1"/>
</dbReference>
<evidence type="ECO:0000259" key="1">
    <source>
        <dbReference type="PROSITE" id="PS50097"/>
    </source>
</evidence>
<accession>A0A914P2S6</accession>
<dbReference type="InterPro" id="IPR011333">
    <property type="entry name" value="SKP1/BTB/POZ_sf"/>
</dbReference>
<dbReference type="PANTHER" id="PTHR24413">
    <property type="entry name" value="SPECKLE-TYPE POZ PROTEIN"/>
    <property type="match status" value="1"/>
</dbReference>
<protein>
    <submittedName>
        <fullName evidence="3">BTB domain-containing protein</fullName>
    </submittedName>
</protein>
<dbReference type="SMART" id="SM00225">
    <property type="entry name" value="BTB"/>
    <property type="match status" value="1"/>
</dbReference>
<dbReference type="SUPFAM" id="SSF54695">
    <property type="entry name" value="POZ domain"/>
    <property type="match status" value="1"/>
</dbReference>
<dbReference type="Gene3D" id="3.30.710.10">
    <property type="entry name" value="Potassium Channel Kv1.1, Chain A"/>
    <property type="match status" value="1"/>
</dbReference>
<dbReference type="SUPFAM" id="SSF49599">
    <property type="entry name" value="TRAF domain-like"/>
    <property type="match status" value="1"/>
</dbReference>
<feature type="domain" description="BTB" evidence="1">
    <location>
        <begin position="165"/>
        <end position="233"/>
    </location>
</feature>
<sequence length="327" mass="37669">MQKLRSPIALRWIIPENELNEMKDVPGEYLHSEAFFASNLDNCQYWMGIHHLNDDPHSGESRIYLFFDNDVDETKIEADFNISVESANFFSAKNYAFQGRAAAEIKFFSINELFNPEKEFFVDGKMTIKLDGILSFEKDGDDIQMWKNNTSDDLLGLGLWVQDNKEFTVATADGKGIAAHKNVLAARSPVFSRMFQSGMKESKENKVIIEDFSFNVVEKAIKLCYHQSLVPHTTLKEKTKLLQFFDKYNIHQLKDDLEKHLISVIDASNACRLTNAALISNAPKLEMKCSDFLWFRLNERLPICDFDLLDKEFALKMFKNAFCHVSE</sequence>
<evidence type="ECO:0000313" key="3">
    <source>
        <dbReference type="WBParaSite" id="PDA_v2.g11558.t1"/>
    </source>
</evidence>
<reference evidence="3" key="1">
    <citation type="submission" date="2022-11" db="UniProtKB">
        <authorList>
            <consortium name="WormBaseParasite"/>
        </authorList>
    </citation>
    <scope>IDENTIFICATION</scope>
</reference>
<dbReference type="Pfam" id="PF00651">
    <property type="entry name" value="BTB"/>
    <property type="match status" value="1"/>
</dbReference>
<dbReference type="PROSITE" id="PS50097">
    <property type="entry name" value="BTB"/>
    <property type="match status" value="1"/>
</dbReference>
<proteinExistence type="predicted"/>
<dbReference type="Proteomes" id="UP000887578">
    <property type="component" value="Unplaced"/>
</dbReference>